<evidence type="ECO:0000313" key="2">
    <source>
        <dbReference type="Proteomes" id="UP000499080"/>
    </source>
</evidence>
<keyword evidence="2" id="KW-1185">Reference proteome</keyword>
<dbReference type="GO" id="GO:0003676">
    <property type="term" value="F:nucleic acid binding"/>
    <property type="evidence" value="ECO:0007669"/>
    <property type="project" value="InterPro"/>
</dbReference>
<comment type="caution">
    <text evidence="1">The sequence shown here is derived from an EMBL/GenBank/DDBJ whole genome shotgun (WGS) entry which is preliminary data.</text>
</comment>
<dbReference type="OrthoDB" id="6469402at2759"/>
<proteinExistence type="predicted"/>
<accession>A0A4Y2TP53</accession>
<gene>
    <name evidence="1" type="ORF">AVEN_265237_1</name>
</gene>
<reference evidence="1 2" key="1">
    <citation type="journal article" date="2019" name="Sci. Rep.">
        <title>Orb-weaving spider Araneus ventricosus genome elucidates the spidroin gene catalogue.</title>
        <authorList>
            <person name="Kono N."/>
            <person name="Nakamura H."/>
            <person name="Ohtoshi R."/>
            <person name="Moran D.A.P."/>
            <person name="Shinohara A."/>
            <person name="Yoshida Y."/>
            <person name="Fujiwara M."/>
            <person name="Mori M."/>
            <person name="Tomita M."/>
            <person name="Arakawa K."/>
        </authorList>
    </citation>
    <scope>NUCLEOTIDE SEQUENCE [LARGE SCALE GENOMIC DNA]</scope>
</reference>
<name>A0A4Y2TP53_ARAVE</name>
<dbReference type="EMBL" id="BGPR01029613">
    <property type="protein sequence ID" value="GBO01504.1"/>
    <property type="molecule type" value="Genomic_DNA"/>
</dbReference>
<dbReference type="Proteomes" id="UP000499080">
    <property type="component" value="Unassembled WGS sequence"/>
</dbReference>
<dbReference type="InterPro" id="IPR036397">
    <property type="entry name" value="RNaseH_sf"/>
</dbReference>
<dbReference type="AlphaFoldDB" id="A0A4Y2TP53"/>
<sequence length="87" mass="10359">MCPHLIVYLERDHTVTADRYCDTLARLREVIRLKRPGILNDGVILLNDNARSHTASKTRELLQMFQWESHLHTYQIRHLVTISFFRN</sequence>
<evidence type="ECO:0000313" key="1">
    <source>
        <dbReference type="EMBL" id="GBO01504.1"/>
    </source>
</evidence>
<evidence type="ECO:0008006" key="3">
    <source>
        <dbReference type="Google" id="ProtNLM"/>
    </source>
</evidence>
<protein>
    <recommendedName>
        <fullName evidence="3">Tc1-like transposase DDE domain-containing protein</fullName>
    </recommendedName>
</protein>
<organism evidence="1 2">
    <name type="scientific">Araneus ventricosus</name>
    <name type="common">Orbweaver spider</name>
    <name type="synonym">Epeira ventricosa</name>
    <dbReference type="NCBI Taxonomy" id="182803"/>
    <lineage>
        <taxon>Eukaryota</taxon>
        <taxon>Metazoa</taxon>
        <taxon>Ecdysozoa</taxon>
        <taxon>Arthropoda</taxon>
        <taxon>Chelicerata</taxon>
        <taxon>Arachnida</taxon>
        <taxon>Araneae</taxon>
        <taxon>Araneomorphae</taxon>
        <taxon>Entelegynae</taxon>
        <taxon>Araneoidea</taxon>
        <taxon>Araneidae</taxon>
        <taxon>Araneus</taxon>
    </lineage>
</organism>
<dbReference type="Gene3D" id="3.30.420.10">
    <property type="entry name" value="Ribonuclease H-like superfamily/Ribonuclease H"/>
    <property type="match status" value="1"/>
</dbReference>